<dbReference type="Proteomes" id="UP000276133">
    <property type="component" value="Unassembled WGS sequence"/>
</dbReference>
<name>A0A3M7S0Y4_BRAPC</name>
<protein>
    <submittedName>
        <fullName evidence="1">Uncharacterized protein</fullName>
    </submittedName>
</protein>
<keyword evidence="2" id="KW-1185">Reference proteome</keyword>
<evidence type="ECO:0000313" key="1">
    <source>
        <dbReference type="EMBL" id="RNA29464.1"/>
    </source>
</evidence>
<reference evidence="1 2" key="1">
    <citation type="journal article" date="2018" name="Sci. Rep.">
        <title>Genomic signatures of local adaptation to the degree of environmental predictability in rotifers.</title>
        <authorList>
            <person name="Franch-Gras L."/>
            <person name="Hahn C."/>
            <person name="Garcia-Roger E.M."/>
            <person name="Carmona M.J."/>
            <person name="Serra M."/>
            <person name="Gomez A."/>
        </authorList>
    </citation>
    <scope>NUCLEOTIDE SEQUENCE [LARGE SCALE GENOMIC DNA]</scope>
    <source>
        <strain evidence="1">HYR1</strain>
    </source>
</reference>
<comment type="caution">
    <text evidence="1">The sequence shown here is derived from an EMBL/GenBank/DDBJ whole genome shotgun (WGS) entry which is preliminary data.</text>
</comment>
<accession>A0A3M7S0Y4</accession>
<sequence>MLKSELTSKNTISKLSSNKLDVFKPKLYKFGSVEMLKLHLLKIQNIKPLNSDTYFLRENERGLKNNFKISN</sequence>
<gene>
    <name evidence="1" type="ORF">BpHYR1_004943</name>
</gene>
<proteinExistence type="predicted"/>
<organism evidence="1 2">
    <name type="scientific">Brachionus plicatilis</name>
    <name type="common">Marine rotifer</name>
    <name type="synonym">Brachionus muelleri</name>
    <dbReference type="NCBI Taxonomy" id="10195"/>
    <lineage>
        <taxon>Eukaryota</taxon>
        <taxon>Metazoa</taxon>
        <taxon>Spiralia</taxon>
        <taxon>Gnathifera</taxon>
        <taxon>Rotifera</taxon>
        <taxon>Eurotatoria</taxon>
        <taxon>Monogononta</taxon>
        <taxon>Pseudotrocha</taxon>
        <taxon>Ploima</taxon>
        <taxon>Brachionidae</taxon>
        <taxon>Brachionus</taxon>
    </lineage>
</organism>
<dbReference type="AlphaFoldDB" id="A0A3M7S0Y4"/>
<evidence type="ECO:0000313" key="2">
    <source>
        <dbReference type="Proteomes" id="UP000276133"/>
    </source>
</evidence>
<dbReference type="EMBL" id="REGN01002222">
    <property type="protein sequence ID" value="RNA29464.1"/>
    <property type="molecule type" value="Genomic_DNA"/>
</dbReference>